<reference evidence="2" key="1">
    <citation type="submission" date="2020-02" db="EMBL/GenBank/DDBJ databases">
        <authorList>
            <person name="Meier V. D."/>
        </authorList>
    </citation>
    <scope>NUCLEOTIDE SEQUENCE</scope>
    <source>
        <strain evidence="2">AVDCRST_MAG16</strain>
    </source>
</reference>
<evidence type="ECO:0000313" key="2">
    <source>
        <dbReference type="EMBL" id="CAA9353411.1"/>
    </source>
</evidence>
<feature type="region of interest" description="Disordered" evidence="1">
    <location>
        <begin position="1"/>
        <end position="161"/>
    </location>
</feature>
<feature type="compositionally biased region" description="Low complexity" evidence="1">
    <location>
        <begin position="31"/>
        <end position="40"/>
    </location>
</feature>
<sequence>MERTADPQPHRSADLRRADQPGAARPRRTGLRTATAARLGHPPPTPRARRTRPGLHRARLHPTTGHVRRPPPALTRRRRPDRRRKPRPALPQTPRPVAPGQAPAPPPRRPLAPRLAHRTATSPARRPAGRRTMTVDAGAMPAPAASTSATGTCPTATCGRDASVIEAGSRRRFGSSRTGARVC</sequence>
<proteinExistence type="predicted"/>
<feature type="compositionally biased region" description="Low complexity" evidence="1">
    <location>
        <begin position="137"/>
        <end position="159"/>
    </location>
</feature>
<evidence type="ECO:0000256" key="1">
    <source>
        <dbReference type="SAM" id="MobiDB-lite"/>
    </source>
</evidence>
<dbReference type="EMBL" id="CADCUE010000234">
    <property type="protein sequence ID" value="CAA9353411.1"/>
    <property type="molecule type" value="Genomic_DNA"/>
</dbReference>
<gene>
    <name evidence="2" type="ORF">AVDCRST_MAG16-2480</name>
</gene>
<dbReference type="AlphaFoldDB" id="A0A6J4M9A2"/>
<organism evidence="2">
    <name type="scientific">uncultured Frankineae bacterium</name>
    <dbReference type="NCBI Taxonomy" id="437475"/>
    <lineage>
        <taxon>Bacteria</taxon>
        <taxon>Bacillati</taxon>
        <taxon>Actinomycetota</taxon>
        <taxon>Actinomycetes</taxon>
        <taxon>Frankiales</taxon>
        <taxon>environmental samples</taxon>
    </lineage>
</organism>
<accession>A0A6J4M9A2</accession>
<feature type="compositionally biased region" description="Pro residues" evidence="1">
    <location>
        <begin position="88"/>
        <end position="110"/>
    </location>
</feature>
<name>A0A6J4M9A2_9ACTN</name>
<feature type="compositionally biased region" description="Basic and acidic residues" evidence="1">
    <location>
        <begin position="1"/>
        <end position="19"/>
    </location>
</feature>
<protein>
    <submittedName>
        <fullName evidence="2">Uncharacterized protein</fullName>
    </submittedName>
</protein>
<feature type="compositionally biased region" description="Basic residues" evidence="1">
    <location>
        <begin position="47"/>
        <end position="60"/>
    </location>
</feature>
<feature type="compositionally biased region" description="Basic residues" evidence="1">
    <location>
        <begin position="75"/>
        <end position="87"/>
    </location>
</feature>